<evidence type="ECO:0000313" key="1">
    <source>
        <dbReference type="EMBL" id="QJX80982.1"/>
    </source>
</evidence>
<geneLocation type="plasmid" evidence="2">
    <name>pfdu301a</name>
</geneLocation>
<reference evidence="1 2" key="1">
    <citation type="submission" date="2019-10" db="EMBL/GenBank/DDBJ databases">
        <title>Complete genome sequences for adaption low water activity.</title>
        <authorList>
            <person name="Zhao L."/>
            <person name="Zhong J."/>
        </authorList>
    </citation>
    <scope>NUCLEOTIDE SEQUENCE [LARGE SCALE GENOMIC DNA]</scope>
    <source>
        <strain evidence="1 2">FDU301</strain>
        <plasmid evidence="2">pfdu301a</plasmid>
    </source>
</reference>
<dbReference type="RefSeq" id="WP_171778981.1">
    <property type="nucleotide sequence ID" value="NZ_CP045273.1"/>
</dbReference>
<dbReference type="EMBL" id="CP045273">
    <property type="protein sequence ID" value="QJX80982.1"/>
    <property type="molecule type" value="Genomic_DNA"/>
</dbReference>
<evidence type="ECO:0000313" key="2">
    <source>
        <dbReference type="Proteomes" id="UP000501076"/>
    </source>
</evidence>
<proteinExistence type="predicted"/>
<organism evidence="1 2">
    <name type="scientific">Priestia megaterium</name>
    <name type="common">Bacillus megaterium</name>
    <dbReference type="NCBI Taxonomy" id="1404"/>
    <lineage>
        <taxon>Bacteria</taxon>
        <taxon>Bacillati</taxon>
        <taxon>Bacillota</taxon>
        <taxon>Bacilli</taxon>
        <taxon>Bacillales</taxon>
        <taxon>Bacillaceae</taxon>
        <taxon>Priestia</taxon>
    </lineage>
</organism>
<keyword evidence="1" id="KW-0614">Plasmid</keyword>
<accession>A0A6M6E204</accession>
<gene>
    <name evidence="1" type="ORF">FDZ14_33370</name>
</gene>
<sequence length="83" mass="9904">MSARTNLKNDYTITLEWLYEIIEKHDNKYLVIDGFYDSWDNIKNEKSPNLETILNFMLDRGYKLVSIQPMGNPNCKEIVFERI</sequence>
<dbReference type="AlphaFoldDB" id="A0A6M6E204"/>
<dbReference type="Proteomes" id="UP000501076">
    <property type="component" value="Plasmid pFDU301A"/>
</dbReference>
<name>A0A6M6E204_PRIMG</name>
<protein>
    <submittedName>
        <fullName evidence="1">Uncharacterized protein</fullName>
    </submittedName>
</protein>